<dbReference type="EMBL" id="CADCTN010000170">
    <property type="protein sequence ID" value="CAA9256269.1"/>
    <property type="molecule type" value="Genomic_DNA"/>
</dbReference>
<feature type="compositionally biased region" description="Basic and acidic residues" evidence="1">
    <location>
        <begin position="1"/>
        <end position="16"/>
    </location>
</feature>
<organism evidence="2">
    <name type="scientific">uncultured Blastococcus sp</name>
    <dbReference type="NCBI Taxonomy" id="217144"/>
    <lineage>
        <taxon>Bacteria</taxon>
        <taxon>Bacillati</taxon>
        <taxon>Actinomycetota</taxon>
        <taxon>Actinomycetes</taxon>
        <taxon>Geodermatophilales</taxon>
        <taxon>Geodermatophilaceae</taxon>
        <taxon>Blastococcus</taxon>
        <taxon>environmental samples</taxon>
    </lineage>
</organism>
<evidence type="ECO:0000313" key="2">
    <source>
        <dbReference type="EMBL" id="CAA9256269.1"/>
    </source>
</evidence>
<protein>
    <submittedName>
        <fullName evidence="2">NADH-ubiquinone oxidoreductase chain B</fullName>
        <ecNumber evidence="2">1.6.5.3</ecNumber>
    </submittedName>
</protein>
<reference evidence="2" key="1">
    <citation type="submission" date="2020-02" db="EMBL/GenBank/DDBJ databases">
        <authorList>
            <person name="Meier V. D."/>
        </authorList>
    </citation>
    <scope>NUCLEOTIDE SEQUENCE</scope>
    <source>
        <strain evidence="2">AVDCRST_MAG52</strain>
    </source>
</reference>
<proteinExistence type="predicted"/>
<feature type="compositionally biased region" description="Basic and acidic residues" evidence="1">
    <location>
        <begin position="171"/>
        <end position="190"/>
    </location>
</feature>
<feature type="compositionally biased region" description="Basic and acidic residues" evidence="1">
    <location>
        <begin position="67"/>
        <end position="76"/>
    </location>
</feature>
<dbReference type="AlphaFoldDB" id="A0A6J4IPX2"/>
<feature type="compositionally biased region" description="Low complexity" evidence="1">
    <location>
        <begin position="143"/>
        <end position="164"/>
    </location>
</feature>
<name>A0A6J4IPX2_9ACTN</name>
<gene>
    <name evidence="2" type="ORF">AVDCRST_MAG52-2336</name>
</gene>
<evidence type="ECO:0000256" key="1">
    <source>
        <dbReference type="SAM" id="MobiDB-lite"/>
    </source>
</evidence>
<feature type="compositionally biased region" description="Low complexity" evidence="1">
    <location>
        <begin position="211"/>
        <end position="223"/>
    </location>
</feature>
<keyword evidence="2" id="KW-0830">Ubiquinone</keyword>
<feature type="region of interest" description="Disordered" evidence="1">
    <location>
        <begin position="111"/>
        <end position="223"/>
    </location>
</feature>
<feature type="non-terminal residue" evidence="2">
    <location>
        <position position="223"/>
    </location>
</feature>
<dbReference type="EC" id="1.6.5.3" evidence="2"/>
<feature type="non-terminal residue" evidence="2">
    <location>
        <position position="1"/>
    </location>
</feature>
<feature type="compositionally biased region" description="Basic residues" evidence="1">
    <location>
        <begin position="191"/>
        <end position="210"/>
    </location>
</feature>
<feature type="compositionally biased region" description="Basic and acidic residues" evidence="1">
    <location>
        <begin position="38"/>
        <end position="49"/>
    </location>
</feature>
<feature type="region of interest" description="Disordered" evidence="1">
    <location>
        <begin position="1"/>
        <end position="99"/>
    </location>
</feature>
<keyword evidence="2" id="KW-0560">Oxidoreductase</keyword>
<sequence length="223" mass="23714">GTRGEAAERRAADQRGEAGQLDPQVVAVAGDVRSGLLRHRDDGLRDRPVRPGPVRHGGVPRLAAAGRPDDRGRTGEPEDGPGPAPDLRPDARAALGAGHGRLCQLRRHVQQLCDRPGRRPRRPGGHVPARLPTAAGDAHGRDPQAAPQDPARAPGGQARASAGAGPRGRHREGPARRDALDRARGQERPARLRGRRRGRSRRAVPHRAAGRQRGPAARGARTM</sequence>
<accession>A0A6J4IPX2</accession>
<dbReference type="GO" id="GO:0016491">
    <property type="term" value="F:oxidoreductase activity"/>
    <property type="evidence" value="ECO:0007669"/>
    <property type="project" value="UniProtKB-KW"/>
</dbReference>